<feature type="domain" description="PDZ" evidence="2">
    <location>
        <begin position="215"/>
        <end position="290"/>
    </location>
</feature>
<sequence length="293" mass="31882">MISSGLIVRALMTGEVSSSDAKNVALSLLAEIAPRKHPPATSVLTQMAKADADPSVRLAALDALKAIAGEGSWQLKEAALHLVLDEDDVVRDAAAEILEHLDLTEEPADLQTGEPDDAPREGEQGDLPGCLTLSIAEDDATAPVSTEPHRGPEEPQAFAEAHVLDVEQTLSELAQHFQSVQCLNESQCLQMDQLLKDEKAMQWLHEKFQQFQLIEGEGIEVTPGPRYPMGAYLDDLRVLEVIEDSVAAKAGVLPGDIIQQVDDVEITTQEELRQQMDVPGRKRFLVERAGEEA</sequence>
<comment type="caution">
    <text evidence="3">The sequence shown here is derived from an EMBL/GenBank/DDBJ whole genome shotgun (WGS) entry which is preliminary data.</text>
</comment>
<gene>
    <name evidence="3" type="ORF">CCMP2556_LOCUS46985</name>
</gene>
<protein>
    <recommendedName>
        <fullName evidence="2">PDZ domain-containing protein</fullName>
    </recommendedName>
</protein>
<evidence type="ECO:0000259" key="2">
    <source>
        <dbReference type="SMART" id="SM00228"/>
    </source>
</evidence>
<dbReference type="Proteomes" id="UP001642484">
    <property type="component" value="Unassembled WGS sequence"/>
</dbReference>
<accession>A0ABP0RFC1</accession>
<dbReference type="InterPro" id="IPR001478">
    <property type="entry name" value="PDZ"/>
</dbReference>
<dbReference type="Pfam" id="PF17820">
    <property type="entry name" value="PDZ_6"/>
    <property type="match status" value="1"/>
</dbReference>
<reference evidence="3 4" key="1">
    <citation type="submission" date="2024-02" db="EMBL/GenBank/DDBJ databases">
        <authorList>
            <person name="Chen Y."/>
            <person name="Shah S."/>
            <person name="Dougan E. K."/>
            <person name="Thang M."/>
            <person name="Chan C."/>
        </authorList>
    </citation>
    <scope>NUCLEOTIDE SEQUENCE [LARGE SCALE GENOMIC DNA]</scope>
</reference>
<dbReference type="Gene3D" id="1.25.10.10">
    <property type="entry name" value="Leucine-rich Repeat Variant"/>
    <property type="match status" value="1"/>
</dbReference>
<evidence type="ECO:0000256" key="1">
    <source>
        <dbReference type="SAM" id="MobiDB-lite"/>
    </source>
</evidence>
<dbReference type="EMBL" id="CAXAMN010025929">
    <property type="protein sequence ID" value="CAK9099272.1"/>
    <property type="molecule type" value="Genomic_DNA"/>
</dbReference>
<dbReference type="InterPro" id="IPR016024">
    <property type="entry name" value="ARM-type_fold"/>
</dbReference>
<proteinExistence type="predicted"/>
<dbReference type="SUPFAM" id="SSF50156">
    <property type="entry name" value="PDZ domain-like"/>
    <property type="match status" value="1"/>
</dbReference>
<dbReference type="InterPro" id="IPR041489">
    <property type="entry name" value="PDZ_6"/>
</dbReference>
<name>A0ABP0RFC1_9DINO</name>
<organism evidence="3 4">
    <name type="scientific">Durusdinium trenchii</name>
    <dbReference type="NCBI Taxonomy" id="1381693"/>
    <lineage>
        <taxon>Eukaryota</taxon>
        <taxon>Sar</taxon>
        <taxon>Alveolata</taxon>
        <taxon>Dinophyceae</taxon>
        <taxon>Suessiales</taxon>
        <taxon>Symbiodiniaceae</taxon>
        <taxon>Durusdinium</taxon>
    </lineage>
</organism>
<dbReference type="InterPro" id="IPR036034">
    <property type="entry name" value="PDZ_sf"/>
</dbReference>
<dbReference type="SUPFAM" id="SSF48371">
    <property type="entry name" value="ARM repeat"/>
    <property type="match status" value="1"/>
</dbReference>
<feature type="region of interest" description="Disordered" evidence="1">
    <location>
        <begin position="102"/>
        <end position="129"/>
    </location>
</feature>
<keyword evidence="4" id="KW-1185">Reference proteome</keyword>
<dbReference type="Gene3D" id="2.30.42.10">
    <property type="match status" value="1"/>
</dbReference>
<dbReference type="SMART" id="SM00228">
    <property type="entry name" value="PDZ"/>
    <property type="match status" value="1"/>
</dbReference>
<dbReference type="InterPro" id="IPR011989">
    <property type="entry name" value="ARM-like"/>
</dbReference>
<evidence type="ECO:0000313" key="4">
    <source>
        <dbReference type="Proteomes" id="UP001642484"/>
    </source>
</evidence>
<evidence type="ECO:0000313" key="3">
    <source>
        <dbReference type="EMBL" id="CAK9099272.1"/>
    </source>
</evidence>